<feature type="region of interest" description="Disordered" evidence="1">
    <location>
        <begin position="28"/>
        <end position="49"/>
    </location>
</feature>
<gene>
    <name evidence="2" type="primary">PowCR01_000139900</name>
    <name evidence="2" type="ORF">POWCR01_000139900</name>
</gene>
<proteinExistence type="predicted"/>
<evidence type="ECO:0000256" key="1">
    <source>
        <dbReference type="SAM" id="MobiDB-lite"/>
    </source>
</evidence>
<evidence type="ECO:0000313" key="3">
    <source>
        <dbReference type="Proteomes" id="UP000243200"/>
    </source>
</evidence>
<evidence type="ECO:0000313" key="2">
    <source>
        <dbReference type="EMBL" id="SBT73656.1"/>
    </source>
</evidence>
<organism evidence="2 3">
    <name type="scientific">Plasmodium ovale</name>
    <name type="common">malaria parasite P. ovale</name>
    <dbReference type="NCBI Taxonomy" id="36330"/>
    <lineage>
        <taxon>Eukaryota</taxon>
        <taxon>Sar</taxon>
        <taxon>Alveolata</taxon>
        <taxon>Apicomplexa</taxon>
        <taxon>Aconoidasida</taxon>
        <taxon>Haemosporida</taxon>
        <taxon>Plasmodiidae</taxon>
        <taxon>Plasmodium</taxon>
        <taxon>Plasmodium (Plasmodium)</taxon>
    </lineage>
</organism>
<dbReference type="EMBL" id="FLRJ01000462">
    <property type="protein sequence ID" value="SBT73656.1"/>
    <property type="molecule type" value="Genomic_DNA"/>
</dbReference>
<accession>A0A1C3KIN2</accession>
<dbReference type="AlphaFoldDB" id="A0A1C3KIN2"/>
<dbReference type="OrthoDB" id="380643at2759"/>
<dbReference type="VEuPathDB" id="PlasmoDB:POWCR01_000139900"/>
<protein>
    <submittedName>
        <fullName evidence="2">Uncharacterized protein</fullName>
    </submittedName>
</protein>
<dbReference type="Proteomes" id="UP000243200">
    <property type="component" value="Unassembled WGS sequence"/>
</dbReference>
<name>A0A1C3KIN2_PLAOA</name>
<reference evidence="2 3" key="1">
    <citation type="submission" date="2016-06" db="EMBL/GenBank/DDBJ databases">
        <authorList>
            <consortium name="Pathogen Informatics"/>
        </authorList>
    </citation>
    <scope>NUCLEOTIDE SEQUENCE [LARGE SCALE GENOMIC DNA]</scope>
</reference>
<sequence length="49" mass="5861">MERAKEFLQNNDFTYLKNLLPKRGTCGCTSFSKNEKEKTKEEEEEEEEE</sequence>